<comment type="caution">
    <text evidence="2">The sequence shown here is derived from an EMBL/GenBank/DDBJ whole genome shotgun (WGS) entry which is preliminary data.</text>
</comment>
<keyword evidence="3" id="KW-1185">Reference proteome</keyword>
<reference evidence="2" key="1">
    <citation type="submission" date="2023-06" db="EMBL/GenBank/DDBJ databases">
        <title>Genome-scale phylogeny and comparative genomics of the fungal order Sordariales.</title>
        <authorList>
            <consortium name="Lawrence Berkeley National Laboratory"/>
            <person name="Hensen N."/>
            <person name="Bonometti L."/>
            <person name="Westerberg I."/>
            <person name="Brannstrom I.O."/>
            <person name="Guillou S."/>
            <person name="Cros-Aarteil S."/>
            <person name="Calhoun S."/>
            <person name="Haridas S."/>
            <person name="Kuo A."/>
            <person name="Mondo S."/>
            <person name="Pangilinan J."/>
            <person name="Riley R."/>
            <person name="LaButti K."/>
            <person name="Andreopoulos B."/>
            <person name="Lipzen A."/>
            <person name="Chen C."/>
            <person name="Yanf M."/>
            <person name="Daum C."/>
            <person name="Ng V."/>
            <person name="Clum A."/>
            <person name="Steindorff A."/>
            <person name="Ohm R."/>
            <person name="Martin F."/>
            <person name="Silar P."/>
            <person name="Natvig D."/>
            <person name="Lalanne C."/>
            <person name="Gautier V."/>
            <person name="Ament-velasquez S.L."/>
            <person name="Kruys A."/>
            <person name="Hutchinson M.I."/>
            <person name="Powell A.J."/>
            <person name="Barry K."/>
            <person name="Miller A.N."/>
            <person name="Grigoriev I.V."/>
            <person name="Debuchy R."/>
            <person name="Gladieux P."/>
            <person name="Thoren M.H."/>
            <person name="Johannesson H."/>
        </authorList>
    </citation>
    <scope>NUCLEOTIDE SEQUENCE</scope>
    <source>
        <strain evidence="2">SMH3187-1</strain>
    </source>
</reference>
<evidence type="ECO:0000313" key="3">
    <source>
        <dbReference type="Proteomes" id="UP001172155"/>
    </source>
</evidence>
<feature type="transmembrane region" description="Helical" evidence="1">
    <location>
        <begin position="78"/>
        <end position="96"/>
    </location>
</feature>
<keyword evidence="1" id="KW-1133">Transmembrane helix</keyword>
<accession>A0AA40EP87</accession>
<feature type="transmembrane region" description="Helical" evidence="1">
    <location>
        <begin position="103"/>
        <end position="121"/>
    </location>
</feature>
<sequence length="245" mass="27373">MFRRDPLHFLLLLLELLVVAVALGVFAHWRTHGLRTALWATGGERGWNSNPRLRIYYYANHQEPPEIPFLWTESLAESLLGIAIVNAAVWATRVALACSGVSLPLVGAFYDLLLSGLWTFGVNAQTASDLTDPRHLSPRPWYLERSCAGLYGQDGATCRQGKTSFAVAVICMVLYFVRSVGSVLRLAYWCGEYRVLDKCAEWIGECWTGPKQEKAGGSRFYKDRPLMERGRISMDGSSYLGSESD</sequence>
<evidence type="ECO:0000256" key="1">
    <source>
        <dbReference type="SAM" id="Phobius"/>
    </source>
</evidence>
<keyword evidence="1" id="KW-0812">Transmembrane</keyword>
<gene>
    <name evidence="2" type="ORF">B0T18DRAFT_489830</name>
</gene>
<feature type="transmembrane region" description="Helical" evidence="1">
    <location>
        <begin position="7"/>
        <end position="29"/>
    </location>
</feature>
<organism evidence="2 3">
    <name type="scientific">Schizothecium vesticola</name>
    <dbReference type="NCBI Taxonomy" id="314040"/>
    <lineage>
        <taxon>Eukaryota</taxon>
        <taxon>Fungi</taxon>
        <taxon>Dikarya</taxon>
        <taxon>Ascomycota</taxon>
        <taxon>Pezizomycotina</taxon>
        <taxon>Sordariomycetes</taxon>
        <taxon>Sordariomycetidae</taxon>
        <taxon>Sordariales</taxon>
        <taxon>Schizotheciaceae</taxon>
        <taxon>Schizothecium</taxon>
    </lineage>
</organism>
<feature type="transmembrane region" description="Helical" evidence="1">
    <location>
        <begin position="165"/>
        <end position="188"/>
    </location>
</feature>
<dbReference type="EMBL" id="JAUKUD010000005">
    <property type="protein sequence ID" value="KAK0742970.1"/>
    <property type="molecule type" value="Genomic_DNA"/>
</dbReference>
<protein>
    <submittedName>
        <fullName evidence="2">Uncharacterized protein</fullName>
    </submittedName>
</protein>
<dbReference type="AlphaFoldDB" id="A0AA40EP87"/>
<keyword evidence="1" id="KW-0472">Membrane</keyword>
<dbReference type="Proteomes" id="UP001172155">
    <property type="component" value="Unassembled WGS sequence"/>
</dbReference>
<proteinExistence type="predicted"/>
<evidence type="ECO:0000313" key="2">
    <source>
        <dbReference type="EMBL" id="KAK0742970.1"/>
    </source>
</evidence>
<name>A0AA40EP87_9PEZI</name>